<dbReference type="InterPro" id="IPR000639">
    <property type="entry name" value="Epox_hydrolase-like"/>
</dbReference>
<feature type="active site" description="Nucleophile" evidence="7">
    <location>
        <position position="246"/>
    </location>
</feature>
<dbReference type="PRINTS" id="PR00412">
    <property type="entry name" value="EPOXHYDRLASE"/>
</dbReference>
<protein>
    <recommendedName>
        <fullName evidence="6">Epoxide hydrolase</fullName>
        <ecNumber evidence="6">3.3.2.9</ecNumber>
    </recommendedName>
</protein>
<evidence type="ECO:0000256" key="2">
    <source>
        <dbReference type="ARBA" id="ARBA00004111"/>
    </source>
</evidence>
<dbReference type="PANTHER" id="PTHR21661:SF35">
    <property type="entry name" value="EPOXIDE HYDROLASE"/>
    <property type="match status" value="1"/>
</dbReference>
<organism evidence="10 11">
    <name type="scientific">Globodera pallida</name>
    <name type="common">Potato cyst nematode worm</name>
    <name type="synonym">Heterodera pallida</name>
    <dbReference type="NCBI Taxonomy" id="36090"/>
    <lineage>
        <taxon>Eukaryota</taxon>
        <taxon>Metazoa</taxon>
        <taxon>Ecdysozoa</taxon>
        <taxon>Nematoda</taxon>
        <taxon>Chromadorea</taxon>
        <taxon>Rhabditida</taxon>
        <taxon>Tylenchina</taxon>
        <taxon>Tylenchomorpha</taxon>
        <taxon>Tylenchoidea</taxon>
        <taxon>Heteroderidae</taxon>
        <taxon>Heteroderinae</taxon>
        <taxon>Globodera</taxon>
    </lineage>
</organism>
<comment type="catalytic activity">
    <reaction evidence="1 6">
        <text>1-(4-methoxyphenyl)-N-methyl-N-[(3-methyloxetan-3-yl)methyl]methanamine + H2O = 2-{[(4-methoxybenzyl)(methyl)amino]methyl}-2-methylpropane-1,3-diol</text>
        <dbReference type="Rhea" id="RHEA:55764"/>
        <dbReference type="ChEBI" id="CHEBI:15377"/>
        <dbReference type="ChEBI" id="CHEBI:139161"/>
        <dbReference type="ChEBI" id="CHEBI:139164"/>
        <dbReference type="EC" id="3.3.2.9"/>
    </reaction>
</comment>
<comment type="subcellular location">
    <subcellularLocation>
        <location evidence="6">Endoplasmic reticulum membrane</location>
    </subcellularLocation>
    <subcellularLocation>
        <location evidence="2">Microsome membrane</location>
        <topology evidence="2">Single-pass membrane protein</topology>
    </subcellularLocation>
</comment>
<evidence type="ECO:0000256" key="7">
    <source>
        <dbReference type="PIRSR" id="PIRSR001112-1"/>
    </source>
</evidence>
<dbReference type="SUPFAM" id="SSF53474">
    <property type="entry name" value="alpha/beta-Hydrolases"/>
    <property type="match status" value="1"/>
</dbReference>
<evidence type="ECO:0000313" key="11">
    <source>
        <dbReference type="WBParaSite" id="GPLIN_000649700"/>
    </source>
</evidence>
<dbReference type="AlphaFoldDB" id="A0A183C0V4"/>
<reference evidence="10" key="1">
    <citation type="submission" date="2013-12" db="EMBL/GenBank/DDBJ databases">
        <authorList>
            <person name="Aslett M."/>
        </authorList>
    </citation>
    <scope>NUCLEOTIDE SEQUENCE [LARGE SCALE GENOMIC DNA]</scope>
    <source>
        <strain evidence="10">Lindley</strain>
    </source>
</reference>
<dbReference type="InterPro" id="IPR016292">
    <property type="entry name" value="Epoxide_hydrolase"/>
</dbReference>
<evidence type="ECO:0000259" key="9">
    <source>
        <dbReference type="Pfam" id="PF06441"/>
    </source>
</evidence>
<evidence type="ECO:0000256" key="8">
    <source>
        <dbReference type="SAM" id="Phobius"/>
    </source>
</evidence>
<dbReference type="GO" id="GO:0005789">
    <property type="term" value="C:endoplasmic reticulum membrane"/>
    <property type="evidence" value="ECO:0007669"/>
    <property type="project" value="UniProtKB-SubCell"/>
</dbReference>
<evidence type="ECO:0000256" key="4">
    <source>
        <dbReference type="ARBA" id="ARBA00022797"/>
    </source>
</evidence>
<dbReference type="Gene3D" id="3.40.50.1820">
    <property type="entry name" value="alpha/beta hydrolase"/>
    <property type="match status" value="1"/>
</dbReference>
<evidence type="ECO:0000256" key="6">
    <source>
        <dbReference type="PIRNR" id="PIRNR001112"/>
    </source>
</evidence>
<reference evidence="10" key="2">
    <citation type="submission" date="2014-05" db="EMBL/GenBank/DDBJ databases">
        <title>The genome and life-stage specific transcriptomes of Globodera pallida elucidate key aspects of plant parasitism by a cyst nematode.</title>
        <authorList>
            <person name="Cotton J.A."/>
            <person name="Lilley C.J."/>
            <person name="Jones L.M."/>
            <person name="Kikuchi T."/>
            <person name="Reid A.J."/>
            <person name="Thorpe P."/>
            <person name="Tsai I.J."/>
            <person name="Beasley H."/>
            <person name="Blok V."/>
            <person name="Cock P.J.A."/>
            <person name="Van den Akker S.E."/>
            <person name="Holroyd N."/>
            <person name="Hunt M."/>
            <person name="Mantelin S."/>
            <person name="Naghra H."/>
            <person name="Pain A."/>
            <person name="Palomares-Rius J.E."/>
            <person name="Zarowiecki M."/>
            <person name="Berriman M."/>
            <person name="Jones J.T."/>
            <person name="Urwin P.E."/>
        </authorList>
    </citation>
    <scope>NUCLEOTIDE SEQUENCE [LARGE SCALE GENOMIC DNA]</scope>
    <source>
        <strain evidence="10">Lindley</strain>
    </source>
</reference>
<dbReference type="InterPro" id="IPR029058">
    <property type="entry name" value="AB_hydrolase_fold"/>
</dbReference>
<keyword evidence="6" id="KW-0256">Endoplasmic reticulum</keyword>
<feature type="active site" description="Proton donor" evidence="7">
    <location>
        <position position="327"/>
    </location>
</feature>
<comment type="catalytic activity">
    <reaction evidence="6">
        <text>cis-stilbene oxide + H2O = (1R,2R)-hydrobenzoin</text>
        <dbReference type="Rhea" id="RHEA:23900"/>
        <dbReference type="ChEBI" id="CHEBI:15377"/>
        <dbReference type="ChEBI" id="CHEBI:50004"/>
        <dbReference type="ChEBI" id="CHEBI:50014"/>
        <dbReference type="EC" id="3.3.2.9"/>
    </reaction>
</comment>
<keyword evidence="5 6" id="KW-0378">Hydrolase</keyword>
<dbReference type="EC" id="3.3.2.9" evidence="6"/>
<proteinExistence type="inferred from homology"/>
<evidence type="ECO:0000256" key="3">
    <source>
        <dbReference type="ARBA" id="ARBA00010088"/>
    </source>
</evidence>
<dbReference type="WBParaSite" id="GPLIN_000649700">
    <property type="protein sequence ID" value="GPLIN_000649700"/>
    <property type="gene ID" value="GPLIN_000649700"/>
</dbReference>
<evidence type="ECO:0000313" key="10">
    <source>
        <dbReference type="Proteomes" id="UP000050741"/>
    </source>
</evidence>
<accession>A0A183C0V4</accession>
<keyword evidence="8" id="KW-0812">Transmembrane</keyword>
<dbReference type="GO" id="GO:0033961">
    <property type="term" value="F:cis-stilbene-oxide hydrolase activity"/>
    <property type="evidence" value="ECO:0007669"/>
    <property type="project" value="UniProtKB-UniRule"/>
</dbReference>
<feature type="active site" description="Proton acceptor" evidence="7">
    <location>
        <position position="384"/>
    </location>
</feature>
<evidence type="ECO:0000256" key="1">
    <source>
        <dbReference type="ARBA" id="ARBA00000221"/>
    </source>
</evidence>
<dbReference type="Proteomes" id="UP000050741">
    <property type="component" value="Unassembled WGS sequence"/>
</dbReference>
<dbReference type="PANTHER" id="PTHR21661">
    <property type="entry name" value="EPOXIDE HYDROLASE 1-RELATED"/>
    <property type="match status" value="1"/>
</dbReference>
<keyword evidence="10" id="KW-1185">Reference proteome</keyword>
<dbReference type="PIRSF" id="PIRSF001112">
    <property type="entry name" value="Epoxide_hydrolase"/>
    <property type="match status" value="1"/>
</dbReference>
<keyword evidence="6 8" id="KW-0472">Membrane</keyword>
<dbReference type="Pfam" id="PF06441">
    <property type="entry name" value="EHN"/>
    <property type="match status" value="1"/>
</dbReference>
<sequence>MAFVGRYSLLTLTFLVSGLVLGFFLYSLFRHPSTFHDQQVDFPREGFFGRGNAFADNASIAPFTVNVTDEELAVLEDRLRRSRLGHEQLEDVQDFEYGFPLGTLLEWRDRWLNEYDWRKAEKALNEMGEHYQTQIEGLQIHFIRARPADPTAYARVVPILLCHGWPGSVFEFHKLIPILTNPRSNRVHNITSADVAFEVIVPSIPGYGWSEQPHKRGFDQLATARIFHKLMANRLGLRRYVVQGGDWGSLVASNMARMFPDSVAGLHLNSATKPDTVGVALNDSPLGLLAYILEKFAFWTNPSFLELADGGLGRRPFDGHLNLLRYYKEHFAGYSAAEKLYRKYVRVPTAYAAFPHDLGGVQPRELVSRQFNLSQMTIFEDGGHFAALENPKELAEDIVRFVFKLFSD</sequence>
<evidence type="ECO:0000256" key="5">
    <source>
        <dbReference type="ARBA" id="ARBA00022801"/>
    </source>
</evidence>
<keyword evidence="8" id="KW-1133">Transmembrane helix</keyword>
<dbReference type="InterPro" id="IPR010497">
    <property type="entry name" value="Epoxide_hydro_N"/>
</dbReference>
<feature type="transmembrane region" description="Helical" evidence="8">
    <location>
        <begin position="7"/>
        <end position="29"/>
    </location>
</feature>
<dbReference type="GO" id="GO:0097176">
    <property type="term" value="P:epoxide metabolic process"/>
    <property type="evidence" value="ECO:0007669"/>
    <property type="project" value="TreeGrafter"/>
</dbReference>
<feature type="domain" description="Epoxide hydrolase N-terminal" evidence="9">
    <location>
        <begin position="60"/>
        <end position="172"/>
    </location>
</feature>
<keyword evidence="4 6" id="KW-0058">Aromatic hydrocarbons catabolism</keyword>
<comment type="similarity">
    <text evidence="3 6">Belongs to the peptidase S33 family.</text>
</comment>
<reference evidence="11" key="3">
    <citation type="submission" date="2016-06" db="UniProtKB">
        <authorList>
            <consortium name="WormBaseParasite"/>
        </authorList>
    </citation>
    <scope>IDENTIFICATION</scope>
</reference>
<name>A0A183C0V4_GLOPA</name>